<dbReference type="OrthoDB" id="2381377at2"/>
<evidence type="ECO:0000313" key="2">
    <source>
        <dbReference type="EMBL" id="SHI69608.1"/>
    </source>
</evidence>
<sequence length="93" mass="10916">MDYLYEKVAYLNGLIDGMEMEETTKEGKAISVIAEILEDIIETLDDMDEEKAEMEEYVELMDDDLTILEEEVFGEFDIEELDEDIEEVEFDEE</sequence>
<accession>A0A1M6D9E8</accession>
<dbReference type="NCBIfam" id="NF045650">
    <property type="entry name" value="CD1247_Nterm"/>
    <property type="match status" value="1"/>
</dbReference>
<protein>
    <submittedName>
        <fullName evidence="2">Uncharacterized protein</fullName>
    </submittedName>
</protein>
<dbReference type="EMBL" id="FQZL01000006">
    <property type="protein sequence ID" value="SHI69608.1"/>
    <property type="molecule type" value="Genomic_DNA"/>
</dbReference>
<organism evidence="2 3">
    <name type="scientific">Dethiosulfatibacter aminovorans DSM 17477</name>
    <dbReference type="NCBI Taxonomy" id="1121476"/>
    <lineage>
        <taxon>Bacteria</taxon>
        <taxon>Bacillati</taxon>
        <taxon>Bacillota</taxon>
        <taxon>Tissierellia</taxon>
        <taxon>Dethiosulfatibacter</taxon>
    </lineage>
</organism>
<name>A0A1M6D9E8_9FIRM</name>
<dbReference type="Proteomes" id="UP000184052">
    <property type="component" value="Unassembled WGS sequence"/>
</dbReference>
<keyword evidence="1" id="KW-0175">Coiled coil</keyword>
<evidence type="ECO:0000256" key="1">
    <source>
        <dbReference type="SAM" id="Coils"/>
    </source>
</evidence>
<dbReference type="InterPro" id="IPR054688">
    <property type="entry name" value="CD1247_N"/>
</dbReference>
<keyword evidence="3" id="KW-1185">Reference proteome</keyword>
<feature type="coiled-coil region" evidence="1">
    <location>
        <begin position="33"/>
        <end position="71"/>
    </location>
</feature>
<reference evidence="2 3" key="1">
    <citation type="submission" date="2016-11" db="EMBL/GenBank/DDBJ databases">
        <authorList>
            <person name="Jaros S."/>
            <person name="Januszkiewicz K."/>
            <person name="Wedrychowicz H."/>
        </authorList>
    </citation>
    <scope>NUCLEOTIDE SEQUENCE [LARGE SCALE GENOMIC DNA]</scope>
    <source>
        <strain evidence="2 3">DSM 17477</strain>
    </source>
</reference>
<dbReference type="AlphaFoldDB" id="A0A1M6D9E8"/>
<evidence type="ECO:0000313" key="3">
    <source>
        <dbReference type="Proteomes" id="UP000184052"/>
    </source>
</evidence>
<dbReference type="STRING" id="1121476.SAMN02745751_00822"/>
<proteinExistence type="predicted"/>
<dbReference type="RefSeq" id="WP_073047585.1">
    <property type="nucleotide sequence ID" value="NZ_FQZL01000006.1"/>
</dbReference>
<gene>
    <name evidence="2" type="ORF">SAMN02745751_00822</name>
</gene>